<dbReference type="Proteomes" id="UP001150924">
    <property type="component" value="Unassembled WGS sequence"/>
</dbReference>
<gene>
    <name evidence="1" type="ORF">OV079_23990</name>
</gene>
<keyword evidence="2" id="KW-1185">Reference proteome</keyword>
<name>A0A9X3ESR2_9BACT</name>
<comment type="caution">
    <text evidence="1">The sequence shown here is derived from an EMBL/GenBank/DDBJ whole genome shotgun (WGS) entry which is preliminary data.</text>
</comment>
<protein>
    <submittedName>
        <fullName evidence="1">Uncharacterized protein</fullName>
    </submittedName>
</protein>
<evidence type="ECO:0000313" key="2">
    <source>
        <dbReference type="Proteomes" id="UP001150924"/>
    </source>
</evidence>
<accession>A0A9X3ESR2</accession>
<dbReference type="RefSeq" id="WP_267771168.1">
    <property type="nucleotide sequence ID" value="NZ_JAPNKE010000002.1"/>
</dbReference>
<dbReference type="EMBL" id="JAPNKE010000002">
    <property type="protein sequence ID" value="MCY1008565.1"/>
    <property type="molecule type" value="Genomic_DNA"/>
</dbReference>
<organism evidence="1 2">
    <name type="scientific">Nannocystis pusilla</name>
    <dbReference type="NCBI Taxonomy" id="889268"/>
    <lineage>
        <taxon>Bacteria</taxon>
        <taxon>Pseudomonadati</taxon>
        <taxon>Myxococcota</taxon>
        <taxon>Polyangia</taxon>
        <taxon>Nannocystales</taxon>
        <taxon>Nannocystaceae</taxon>
        <taxon>Nannocystis</taxon>
    </lineage>
</organism>
<evidence type="ECO:0000313" key="1">
    <source>
        <dbReference type="EMBL" id="MCY1008565.1"/>
    </source>
</evidence>
<dbReference type="AlphaFoldDB" id="A0A9X3ESR2"/>
<proteinExistence type="predicted"/>
<reference evidence="1" key="1">
    <citation type="submission" date="2022-11" db="EMBL/GenBank/DDBJ databases">
        <title>Minimal conservation of predation-associated metabolite biosynthetic gene clusters underscores biosynthetic potential of Myxococcota including descriptions for ten novel species: Archangium lansinium sp. nov., Myxococcus landrumus sp. nov., Nannocystis bai.</title>
        <authorList>
            <person name="Ahearne A."/>
            <person name="Stevens C."/>
            <person name="Phillips K."/>
        </authorList>
    </citation>
    <scope>NUCLEOTIDE SEQUENCE</scope>
    <source>
        <strain evidence="1">Na p29</strain>
    </source>
</reference>
<sequence length="78" mass="8902">MSVRMWHEVLLLRVEGRFVLPRVGPLADAGTDADWVREVSEEPLRLIEHVVRHDRPFSEIVTADYAIASDLGLHYPVP</sequence>